<evidence type="ECO:0000259" key="6">
    <source>
        <dbReference type="PROSITE" id="PS50023"/>
    </source>
</evidence>
<name>A0A8T0BJ96_SILME</name>
<feature type="compositionally biased region" description="Pro residues" evidence="5">
    <location>
        <begin position="314"/>
        <end position="325"/>
    </location>
</feature>
<dbReference type="SMART" id="SM00132">
    <property type="entry name" value="LIM"/>
    <property type="match status" value="1"/>
</dbReference>
<comment type="caution">
    <text evidence="7">The sequence shown here is derived from an EMBL/GenBank/DDBJ whole genome shotgun (WGS) entry which is preliminary data.</text>
</comment>
<feature type="region of interest" description="Disordered" evidence="5">
    <location>
        <begin position="642"/>
        <end position="710"/>
    </location>
</feature>
<feature type="compositionally biased region" description="Polar residues" evidence="5">
    <location>
        <begin position="66"/>
        <end position="76"/>
    </location>
</feature>
<dbReference type="GO" id="GO:0046872">
    <property type="term" value="F:metal ion binding"/>
    <property type="evidence" value="ECO:0007669"/>
    <property type="project" value="UniProtKB-KW"/>
</dbReference>
<feature type="region of interest" description="Disordered" evidence="5">
    <location>
        <begin position="23"/>
        <end position="168"/>
    </location>
</feature>
<dbReference type="EMBL" id="JABFDY010000005">
    <property type="protein sequence ID" value="KAF7707124.1"/>
    <property type="molecule type" value="Genomic_DNA"/>
</dbReference>
<accession>A0A8T0BJ96</accession>
<reference evidence="7" key="1">
    <citation type="submission" date="2020-08" db="EMBL/GenBank/DDBJ databases">
        <title>Chromosome-level assembly of Southern catfish (Silurus meridionalis) provides insights into visual adaptation to the nocturnal and benthic lifestyles.</title>
        <authorList>
            <person name="Zhang Y."/>
            <person name="Wang D."/>
            <person name="Peng Z."/>
        </authorList>
    </citation>
    <scope>NUCLEOTIDE SEQUENCE</scope>
    <source>
        <strain evidence="7">SWU-2019-XX</strain>
        <tissue evidence="7">Muscle</tissue>
    </source>
</reference>
<gene>
    <name evidence="7" type="ORF">HF521_018342</name>
</gene>
<dbReference type="PANTHER" id="PTHR15468">
    <property type="entry name" value="ZNF185"/>
    <property type="match status" value="1"/>
</dbReference>
<protein>
    <recommendedName>
        <fullName evidence="6">LIM zinc-binding domain-containing protein</fullName>
    </recommendedName>
</protein>
<dbReference type="CDD" id="cd08368">
    <property type="entry name" value="LIM"/>
    <property type="match status" value="1"/>
</dbReference>
<feature type="compositionally biased region" description="Pro residues" evidence="5">
    <location>
        <begin position="348"/>
        <end position="359"/>
    </location>
</feature>
<feature type="compositionally biased region" description="Polar residues" evidence="5">
    <location>
        <begin position="257"/>
        <end position="274"/>
    </location>
</feature>
<evidence type="ECO:0000256" key="3">
    <source>
        <dbReference type="ARBA" id="ARBA00023038"/>
    </source>
</evidence>
<dbReference type="InterPro" id="IPR052621">
    <property type="entry name" value="Cell_Prolif/Cornif_Regul"/>
</dbReference>
<keyword evidence="1 4" id="KW-0479">Metal-binding</keyword>
<feature type="compositionally biased region" description="Polar residues" evidence="5">
    <location>
        <begin position="289"/>
        <end position="302"/>
    </location>
</feature>
<dbReference type="PROSITE" id="PS00478">
    <property type="entry name" value="LIM_DOMAIN_1"/>
    <property type="match status" value="1"/>
</dbReference>
<dbReference type="InterPro" id="IPR001781">
    <property type="entry name" value="Znf_LIM"/>
</dbReference>
<evidence type="ECO:0000256" key="4">
    <source>
        <dbReference type="PROSITE-ProRule" id="PRU00125"/>
    </source>
</evidence>
<dbReference type="PANTHER" id="PTHR15468:SF2">
    <property type="entry name" value="ZINC FINGER PROTEIN 185"/>
    <property type="match status" value="1"/>
</dbReference>
<feature type="compositionally biased region" description="Low complexity" evidence="5">
    <location>
        <begin position="375"/>
        <end position="386"/>
    </location>
</feature>
<feature type="compositionally biased region" description="Polar residues" evidence="5">
    <location>
        <begin position="98"/>
        <end position="111"/>
    </location>
</feature>
<dbReference type="AlphaFoldDB" id="A0A8T0BJ96"/>
<sequence length="845" mass="91328">MTTEKERQSVLRTTKVRAALKGDNSWIQLRNQSEPEEDEEKPWLAEVRARRINNDISEPDDDKTSSEQQPAPSNSTDRSKTSGYLIRGVFTKTDTKPAASSSNGYIGTSGFTKKPSEEYKKIAPHTVRTAVERTQPSEPSVSAEEQERRTEAASKTLNNSARKQRSYVMSAAKKYESTPENIDNSPPAIAFIAKRVVISDDDDTGSVQLHTLTLSEEMSVDEPIPPESSPAASESKPRPKPELVPKQSDTLIALSDTLMSTPESISKKPVTQITPPVPETKVSKPEPNPKTSVSLPNTQASTIAPVAALKEPAAPEPKPASPPKPSVSLTNTQASTIAPVAALKEPAAPEPKPASPPKPSVSLTNTQASTIAPVPALKKPATTEPKPASPPKPSATEPVAPAVPAVKQVPSTTPEPKPKLEATPKASIPKPVETTSTLNDNDLLDLSESTPPKLVNPIPTTTDQLAGGSLLKTEKTKESLDLLAVDIIPIDTNTDKLSTNKTNTKTDITQTVVQTKKDVKDVKSTQENLVNPVPTSTDLLIGGTKQNLVNPVPTTTDLLIGGSLPQTKKTSESLDLLAYDVIPIDTNKDKLSTDKTQSKVETTTTIIQTKTVQEGSVDPFDPFPIVKESTKSSVELFDPLLSNSNNSQQQQTVTVTFEQKSSKTSSPWDKWAVPTIDNATEDSEPESEPEPEDNINTVYTRTEESSIPALDTESKKNVVYVKSYVNSSDLPRFSTRRYDNEYDYVTSSSSSYAYSSPSSDYDYVTSSSSSYAYSSPSSAETMSACTYCGGLVGNNSKITIDHLNISCHPECFKCGICSKPMGDFIHSMFWHCGMVHCESCYANVI</sequence>
<dbReference type="Gene3D" id="2.10.110.10">
    <property type="entry name" value="Cysteine Rich Protein"/>
    <property type="match status" value="1"/>
</dbReference>
<evidence type="ECO:0000313" key="8">
    <source>
        <dbReference type="Proteomes" id="UP000606274"/>
    </source>
</evidence>
<feature type="compositionally biased region" description="Acidic residues" evidence="5">
    <location>
        <begin position="679"/>
        <end position="693"/>
    </location>
</feature>
<feature type="compositionally biased region" description="Low complexity" evidence="5">
    <location>
        <begin position="642"/>
        <end position="656"/>
    </location>
</feature>
<keyword evidence="8" id="KW-1185">Reference proteome</keyword>
<keyword evidence="2 4" id="KW-0862">Zinc</keyword>
<feature type="compositionally biased region" description="Basic and acidic residues" evidence="5">
    <location>
        <begin position="41"/>
        <end position="53"/>
    </location>
</feature>
<evidence type="ECO:0000313" key="7">
    <source>
        <dbReference type="EMBL" id="KAF7707124.1"/>
    </source>
</evidence>
<dbReference type="OrthoDB" id="8909291at2759"/>
<organism evidence="7 8">
    <name type="scientific">Silurus meridionalis</name>
    <name type="common">Southern catfish</name>
    <name type="synonym">Silurus soldatovi meridionalis</name>
    <dbReference type="NCBI Taxonomy" id="175797"/>
    <lineage>
        <taxon>Eukaryota</taxon>
        <taxon>Metazoa</taxon>
        <taxon>Chordata</taxon>
        <taxon>Craniata</taxon>
        <taxon>Vertebrata</taxon>
        <taxon>Euteleostomi</taxon>
        <taxon>Actinopterygii</taxon>
        <taxon>Neopterygii</taxon>
        <taxon>Teleostei</taxon>
        <taxon>Ostariophysi</taxon>
        <taxon>Siluriformes</taxon>
        <taxon>Siluridae</taxon>
        <taxon>Silurus</taxon>
    </lineage>
</organism>
<proteinExistence type="predicted"/>
<feature type="compositionally biased region" description="Low complexity" evidence="5">
    <location>
        <begin position="394"/>
        <end position="406"/>
    </location>
</feature>
<feature type="compositionally biased region" description="Polar residues" evidence="5">
    <location>
        <begin position="657"/>
        <end position="667"/>
    </location>
</feature>
<dbReference type="PROSITE" id="PS50023">
    <property type="entry name" value="LIM_DOMAIN_2"/>
    <property type="match status" value="1"/>
</dbReference>
<evidence type="ECO:0000256" key="2">
    <source>
        <dbReference type="ARBA" id="ARBA00022833"/>
    </source>
</evidence>
<feature type="region of interest" description="Disordered" evidence="5">
    <location>
        <begin position="208"/>
        <end position="461"/>
    </location>
</feature>
<dbReference type="Proteomes" id="UP000606274">
    <property type="component" value="Unassembled WGS sequence"/>
</dbReference>
<feature type="domain" description="LIM zinc-binding" evidence="6">
    <location>
        <begin position="783"/>
        <end position="845"/>
    </location>
</feature>
<keyword evidence="3 4" id="KW-0440">LIM domain</keyword>
<feature type="compositionally biased region" description="Low complexity" evidence="5">
    <location>
        <begin position="433"/>
        <end position="450"/>
    </location>
</feature>
<evidence type="ECO:0000256" key="1">
    <source>
        <dbReference type="ARBA" id="ARBA00022723"/>
    </source>
</evidence>
<evidence type="ECO:0000256" key="5">
    <source>
        <dbReference type="SAM" id="MobiDB-lite"/>
    </source>
</evidence>